<evidence type="ECO:0000256" key="1">
    <source>
        <dbReference type="SAM" id="SignalP"/>
    </source>
</evidence>
<accession>A0A4V6A4Q5</accession>
<feature type="signal peptide" evidence="1">
    <location>
        <begin position="1"/>
        <end position="22"/>
    </location>
</feature>
<keyword evidence="3" id="KW-1185">Reference proteome</keyword>
<evidence type="ECO:0000313" key="3">
    <source>
        <dbReference type="Proteomes" id="UP000298663"/>
    </source>
</evidence>
<proteinExistence type="predicted"/>
<dbReference type="Proteomes" id="UP000298663">
    <property type="component" value="Unassembled WGS sequence"/>
</dbReference>
<gene>
    <name evidence="2" type="ORF">L596_012225</name>
</gene>
<organism evidence="2 3">
    <name type="scientific">Steinernema carpocapsae</name>
    <name type="common">Entomopathogenic nematode</name>
    <dbReference type="NCBI Taxonomy" id="34508"/>
    <lineage>
        <taxon>Eukaryota</taxon>
        <taxon>Metazoa</taxon>
        <taxon>Ecdysozoa</taxon>
        <taxon>Nematoda</taxon>
        <taxon>Chromadorea</taxon>
        <taxon>Rhabditida</taxon>
        <taxon>Tylenchina</taxon>
        <taxon>Panagrolaimomorpha</taxon>
        <taxon>Strongyloidoidea</taxon>
        <taxon>Steinernematidae</taxon>
        <taxon>Steinernema</taxon>
    </lineage>
</organism>
<name>A0A4V6A4Q5_STECR</name>
<dbReference type="EMBL" id="AZBU02000003">
    <property type="protein sequence ID" value="TKR87895.1"/>
    <property type="molecule type" value="Genomic_DNA"/>
</dbReference>
<protein>
    <submittedName>
        <fullName evidence="2">Uncharacterized protein</fullName>
    </submittedName>
</protein>
<dbReference type="AlphaFoldDB" id="A0A4V6A4Q5"/>
<sequence>MAAATLRVFVLLPFLTVSLVRASALSNCPMVPVKSIIQKAVDAVGRDPSMQMQMIRRIMEDIYGGTWGVLIIRDPHLVSDEIHWTIPDHKHKDGSSAFCLHVAHNWQYNIFKTGNVDTLNRFTVEEVVSKIRSKKLADKFTRDLFSRRVADFARRRKSSRDF</sequence>
<evidence type="ECO:0000313" key="2">
    <source>
        <dbReference type="EMBL" id="TKR87895.1"/>
    </source>
</evidence>
<reference evidence="2 3" key="1">
    <citation type="journal article" date="2015" name="Genome Biol.">
        <title>Comparative genomics of Steinernema reveals deeply conserved gene regulatory networks.</title>
        <authorList>
            <person name="Dillman A.R."/>
            <person name="Macchietto M."/>
            <person name="Porter C.F."/>
            <person name="Rogers A."/>
            <person name="Williams B."/>
            <person name="Antoshechkin I."/>
            <person name="Lee M.M."/>
            <person name="Goodwin Z."/>
            <person name="Lu X."/>
            <person name="Lewis E.E."/>
            <person name="Goodrich-Blair H."/>
            <person name="Stock S.P."/>
            <person name="Adams B.J."/>
            <person name="Sternberg P.W."/>
            <person name="Mortazavi A."/>
        </authorList>
    </citation>
    <scope>NUCLEOTIDE SEQUENCE [LARGE SCALE GENOMIC DNA]</scope>
    <source>
        <strain evidence="2 3">ALL</strain>
    </source>
</reference>
<keyword evidence="1" id="KW-0732">Signal</keyword>
<comment type="caution">
    <text evidence="2">The sequence shown here is derived from an EMBL/GenBank/DDBJ whole genome shotgun (WGS) entry which is preliminary data.</text>
</comment>
<feature type="chain" id="PRO_5020693988" evidence="1">
    <location>
        <begin position="23"/>
        <end position="162"/>
    </location>
</feature>
<reference evidence="2 3" key="2">
    <citation type="journal article" date="2019" name="G3 (Bethesda)">
        <title>Hybrid Assembly of the Genome of the Entomopathogenic Nematode Steinernema carpocapsae Identifies the X-Chromosome.</title>
        <authorList>
            <person name="Serra L."/>
            <person name="Macchietto M."/>
            <person name="Macias-Munoz A."/>
            <person name="McGill C.J."/>
            <person name="Rodriguez I.M."/>
            <person name="Rodriguez B."/>
            <person name="Murad R."/>
            <person name="Mortazavi A."/>
        </authorList>
    </citation>
    <scope>NUCLEOTIDE SEQUENCE [LARGE SCALE GENOMIC DNA]</scope>
    <source>
        <strain evidence="2 3">ALL</strain>
    </source>
</reference>
<dbReference type="OrthoDB" id="5807593at2759"/>